<proteinExistence type="predicted"/>
<gene>
    <name evidence="1" type="ORF">BaRGS_00024546</name>
</gene>
<name>A0ABD0KB25_9CAEN</name>
<dbReference type="AlphaFoldDB" id="A0ABD0KB25"/>
<feature type="non-terminal residue" evidence="1">
    <location>
        <position position="1"/>
    </location>
</feature>
<accession>A0ABD0KB25</accession>
<evidence type="ECO:0000313" key="1">
    <source>
        <dbReference type="EMBL" id="KAK7484176.1"/>
    </source>
</evidence>
<protein>
    <submittedName>
        <fullName evidence="1">Uncharacterized protein</fullName>
    </submittedName>
</protein>
<comment type="caution">
    <text evidence="1">The sequence shown here is derived from an EMBL/GenBank/DDBJ whole genome shotgun (WGS) entry which is preliminary data.</text>
</comment>
<dbReference type="Proteomes" id="UP001519460">
    <property type="component" value="Unassembled WGS sequence"/>
</dbReference>
<reference evidence="1 2" key="1">
    <citation type="journal article" date="2023" name="Sci. Data">
        <title>Genome assembly of the Korean intertidal mud-creeper Batillaria attramentaria.</title>
        <authorList>
            <person name="Patra A.K."/>
            <person name="Ho P.T."/>
            <person name="Jun S."/>
            <person name="Lee S.J."/>
            <person name="Kim Y."/>
            <person name="Won Y.J."/>
        </authorList>
    </citation>
    <scope>NUCLEOTIDE SEQUENCE [LARGE SCALE GENOMIC DNA]</scope>
    <source>
        <strain evidence="1">Wonlab-2016</strain>
    </source>
</reference>
<organism evidence="1 2">
    <name type="scientific">Batillaria attramentaria</name>
    <dbReference type="NCBI Taxonomy" id="370345"/>
    <lineage>
        <taxon>Eukaryota</taxon>
        <taxon>Metazoa</taxon>
        <taxon>Spiralia</taxon>
        <taxon>Lophotrochozoa</taxon>
        <taxon>Mollusca</taxon>
        <taxon>Gastropoda</taxon>
        <taxon>Caenogastropoda</taxon>
        <taxon>Sorbeoconcha</taxon>
        <taxon>Cerithioidea</taxon>
        <taxon>Batillariidae</taxon>
        <taxon>Batillaria</taxon>
    </lineage>
</organism>
<dbReference type="EMBL" id="JACVVK020000214">
    <property type="protein sequence ID" value="KAK7484176.1"/>
    <property type="molecule type" value="Genomic_DNA"/>
</dbReference>
<sequence>GRLSSAPYWMERRLPIRLTLETVLGLLTTRERAPKVTSCPWCTLPANRFPAVVAENFMQPIN</sequence>
<keyword evidence="2" id="KW-1185">Reference proteome</keyword>
<evidence type="ECO:0000313" key="2">
    <source>
        <dbReference type="Proteomes" id="UP001519460"/>
    </source>
</evidence>